<dbReference type="PANTHER" id="PTHR11228:SF7">
    <property type="entry name" value="PQQA PEPTIDE CYCLASE"/>
    <property type="match status" value="1"/>
</dbReference>
<protein>
    <submittedName>
        <fullName evidence="6">Putative iron-sulfur cluster-binding domain contining protein</fullName>
    </submittedName>
</protein>
<proteinExistence type="predicted"/>
<name>A0A6M3KE75_9ZZZZ</name>
<evidence type="ECO:0000259" key="5">
    <source>
        <dbReference type="PROSITE" id="PS51918"/>
    </source>
</evidence>
<evidence type="ECO:0000256" key="1">
    <source>
        <dbReference type="ARBA" id="ARBA00022691"/>
    </source>
</evidence>
<dbReference type="Pfam" id="PF04055">
    <property type="entry name" value="Radical_SAM"/>
    <property type="match status" value="1"/>
</dbReference>
<gene>
    <name evidence="6" type="ORF">MM415A00769_0012</name>
</gene>
<dbReference type="Pfam" id="PF13186">
    <property type="entry name" value="SPASM"/>
    <property type="match status" value="1"/>
</dbReference>
<organism evidence="6">
    <name type="scientific">viral metagenome</name>
    <dbReference type="NCBI Taxonomy" id="1070528"/>
    <lineage>
        <taxon>unclassified sequences</taxon>
        <taxon>metagenomes</taxon>
        <taxon>organismal metagenomes</taxon>
    </lineage>
</organism>
<dbReference type="PANTHER" id="PTHR11228">
    <property type="entry name" value="RADICAL SAM DOMAIN PROTEIN"/>
    <property type="match status" value="1"/>
</dbReference>
<dbReference type="Gene3D" id="3.20.20.70">
    <property type="entry name" value="Aldolase class I"/>
    <property type="match status" value="1"/>
</dbReference>
<dbReference type="InterPro" id="IPR050377">
    <property type="entry name" value="Radical_SAM_PqqE_MftC-like"/>
</dbReference>
<keyword evidence="3" id="KW-0408">Iron</keyword>
<evidence type="ECO:0000256" key="4">
    <source>
        <dbReference type="ARBA" id="ARBA00023014"/>
    </source>
</evidence>
<evidence type="ECO:0000256" key="2">
    <source>
        <dbReference type="ARBA" id="ARBA00022723"/>
    </source>
</evidence>
<dbReference type="InterPro" id="IPR023885">
    <property type="entry name" value="4Fe4S-binding_SPASM_dom"/>
</dbReference>
<keyword evidence="4" id="KW-0411">Iron-sulfur</keyword>
<reference evidence="6" key="1">
    <citation type="submission" date="2020-03" db="EMBL/GenBank/DDBJ databases">
        <title>The deep terrestrial virosphere.</title>
        <authorList>
            <person name="Holmfeldt K."/>
            <person name="Nilsson E."/>
            <person name="Simone D."/>
            <person name="Lopez-Fernandez M."/>
            <person name="Wu X."/>
            <person name="de Brujin I."/>
            <person name="Lundin D."/>
            <person name="Andersson A."/>
            <person name="Bertilsson S."/>
            <person name="Dopson M."/>
        </authorList>
    </citation>
    <scope>NUCLEOTIDE SEQUENCE</scope>
    <source>
        <strain evidence="6">MM415A00769</strain>
    </source>
</reference>
<sequence>MASLGVRAVMFGGEGEPFMHPELSGLVGHASEEGLDVAITTNGTLFNEPSEILPYCTWIKFSVNAGSRKTYAEIHRTPKESFETVLENIDRAASFRATYGLSCAIGVQMLLLPENASEVTELSRLSQSAGADYLVVKQYSQHGSSKTTKYNGFTCGVDIDDFVIYRKPKPHREYDKCLALPFWAYIDSGGGVCGCSAYLGEDEFSYGNINLNSFKDIWDGRKEPMVDVGKCRPNCRMHECNNYLWGVTHPPEHYNFI</sequence>
<dbReference type="GO" id="GO:0051536">
    <property type="term" value="F:iron-sulfur cluster binding"/>
    <property type="evidence" value="ECO:0007669"/>
    <property type="project" value="UniProtKB-KW"/>
</dbReference>
<dbReference type="GO" id="GO:0046872">
    <property type="term" value="F:metal ion binding"/>
    <property type="evidence" value="ECO:0007669"/>
    <property type="project" value="UniProtKB-KW"/>
</dbReference>
<dbReference type="CDD" id="cd01335">
    <property type="entry name" value="Radical_SAM"/>
    <property type="match status" value="1"/>
</dbReference>
<dbReference type="CDD" id="cd21109">
    <property type="entry name" value="SPASM"/>
    <property type="match status" value="1"/>
</dbReference>
<dbReference type="AlphaFoldDB" id="A0A6M3KE75"/>
<accession>A0A6M3KE75</accession>
<dbReference type="InterPro" id="IPR007197">
    <property type="entry name" value="rSAM"/>
</dbReference>
<evidence type="ECO:0000256" key="3">
    <source>
        <dbReference type="ARBA" id="ARBA00023004"/>
    </source>
</evidence>
<dbReference type="EMBL" id="MT142409">
    <property type="protein sequence ID" value="QJA80162.1"/>
    <property type="molecule type" value="Genomic_DNA"/>
</dbReference>
<keyword evidence="1" id="KW-0949">S-adenosyl-L-methionine</keyword>
<dbReference type="PROSITE" id="PS51918">
    <property type="entry name" value="RADICAL_SAM"/>
    <property type="match status" value="1"/>
</dbReference>
<feature type="domain" description="Radical SAM core" evidence="5">
    <location>
        <begin position="1"/>
        <end position="178"/>
    </location>
</feature>
<dbReference type="InterPro" id="IPR058240">
    <property type="entry name" value="rSAM_sf"/>
</dbReference>
<keyword evidence="2" id="KW-0479">Metal-binding</keyword>
<dbReference type="InterPro" id="IPR013785">
    <property type="entry name" value="Aldolase_TIM"/>
</dbReference>
<evidence type="ECO:0000313" key="6">
    <source>
        <dbReference type="EMBL" id="QJA80162.1"/>
    </source>
</evidence>
<dbReference type="GO" id="GO:0003824">
    <property type="term" value="F:catalytic activity"/>
    <property type="evidence" value="ECO:0007669"/>
    <property type="project" value="InterPro"/>
</dbReference>
<dbReference type="SUPFAM" id="SSF102114">
    <property type="entry name" value="Radical SAM enzymes"/>
    <property type="match status" value="1"/>
</dbReference>